<evidence type="ECO:0000313" key="2">
    <source>
        <dbReference type="EMBL" id="RJN31821.1"/>
    </source>
</evidence>
<feature type="compositionally biased region" description="Basic and acidic residues" evidence="1">
    <location>
        <begin position="66"/>
        <end position="75"/>
    </location>
</feature>
<feature type="region of interest" description="Disordered" evidence="1">
    <location>
        <begin position="1"/>
        <end position="29"/>
    </location>
</feature>
<comment type="caution">
    <text evidence="2">The sequence shown here is derived from an EMBL/GenBank/DDBJ whole genome shotgun (WGS) entry which is preliminary data.</text>
</comment>
<dbReference type="EMBL" id="QYZP01000002">
    <property type="protein sequence ID" value="RJN31821.1"/>
    <property type="molecule type" value="Genomic_DNA"/>
</dbReference>
<reference evidence="2 3" key="1">
    <citation type="submission" date="2018-09" db="EMBL/GenBank/DDBJ databases">
        <title>Nesterenkonia natronophila sp. nov., an alkaliphilic actinobacteriume isolated from a soda lake, and emended description of the genus Nesterenkonia.</title>
        <authorList>
            <person name="Menes R.J."/>
            <person name="Iriarte A."/>
        </authorList>
    </citation>
    <scope>NUCLEOTIDE SEQUENCE [LARGE SCALE GENOMIC DNA]</scope>
    <source>
        <strain evidence="2 3">M8</strain>
    </source>
</reference>
<protein>
    <recommendedName>
        <fullName evidence="4">LysM domain-containing protein</fullName>
    </recommendedName>
</protein>
<proteinExistence type="predicted"/>
<dbReference type="Gene3D" id="3.10.350.10">
    <property type="entry name" value="LysM domain"/>
    <property type="match status" value="1"/>
</dbReference>
<dbReference type="RefSeq" id="WP_119902607.1">
    <property type="nucleotide sequence ID" value="NZ_QYZP01000002.1"/>
</dbReference>
<dbReference type="OrthoDB" id="3210682at2"/>
<evidence type="ECO:0008006" key="4">
    <source>
        <dbReference type="Google" id="ProtNLM"/>
    </source>
</evidence>
<accession>A0A3A4F282</accession>
<organism evidence="2 3">
    <name type="scientific">Nesterenkonia natronophila</name>
    <dbReference type="NCBI Taxonomy" id="2174932"/>
    <lineage>
        <taxon>Bacteria</taxon>
        <taxon>Bacillati</taxon>
        <taxon>Actinomycetota</taxon>
        <taxon>Actinomycetes</taxon>
        <taxon>Micrococcales</taxon>
        <taxon>Micrococcaceae</taxon>
        <taxon>Nesterenkonia</taxon>
    </lineage>
</organism>
<dbReference type="AlphaFoldDB" id="A0A3A4F282"/>
<sequence length="90" mass="10160">MMPFIPKRPSVPAPRHTGETSRPQTDKTTVARPGTTLWTLAAEHLGGDATDWEIAQEWPRWHRYNQDRIGQDPDGLRPGTILRLPPPSAR</sequence>
<name>A0A3A4F282_9MICC</name>
<keyword evidence="3" id="KW-1185">Reference proteome</keyword>
<dbReference type="InterPro" id="IPR036779">
    <property type="entry name" value="LysM_dom_sf"/>
</dbReference>
<gene>
    <name evidence="2" type="ORF">D3250_06780</name>
</gene>
<dbReference type="Proteomes" id="UP000266615">
    <property type="component" value="Unassembled WGS sequence"/>
</dbReference>
<evidence type="ECO:0000313" key="3">
    <source>
        <dbReference type="Proteomes" id="UP000266615"/>
    </source>
</evidence>
<evidence type="ECO:0000256" key="1">
    <source>
        <dbReference type="SAM" id="MobiDB-lite"/>
    </source>
</evidence>
<feature type="region of interest" description="Disordered" evidence="1">
    <location>
        <begin position="66"/>
        <end position="90"/>
    </location>
</feature>